<organism evidence="2 3">
    <name type="scientific">Trifolium pratense</name>
    <name type="common">Red clover</name>
    <dbReference type="NCBI Taxonomy" id="57577"/>
    <lineage>
        <taxon>Eukaryota</taxon>
        <taxon>Viridiplantae</taxon>
        <taxon>Streptophyta</taxon>
        <taxon>Embryophyta</taxon>
        <taxon>Tracheophyta</taxon>
        <taxon>Spermatophyta</taxon>
        <taxon>Magnoliopsida</taxon>
        <taxon>eudicotyledons</taxon>
        <taxon>Gunneridae</taxon>
        <taxon>Pentapetalae</taxon>
        <taxon>rosids</taxon>
        <taxon>fabids</taxon>
        <taxon>Fabales</taxon>
        <taxon>Fabaceae</taxon>
        <taxon>Papilionoideae</taxon>
        <taxon>50 kb inversion clade</taxon>
        <taxon>NPAAA clade</taxon>
        <taxon>Hologalegina</taxon>
        <taxon>IRL clade</taxon>
        <taxon>Trifolieae</taxon>
        <taxon>Trifolium</taxon>
    </lineage>
</organism>
<proteinExistence type="predicted"/>
<feature type="transmembrane region" description="Helical" evidence="1">
    <location>
        <begin position="109"/>
        <end position="130"/>
    </location>
</feature>
<evidence type="ECO:0000256" key="1">
    <source>
        <dbReference type="SAM" id="Phobius"/>
    </source>
</evidence>
<dbReference type="GO" id="GO:0003964">
    <property type="term" value="F:RNA-directed DNA polymerase activity"/>
    <property type="evidence" value="ECO:0007669"/>
    <property type="project" value="UniProtKB-KW"/>
</dbReference>
<keyword evidence="2" id="KW-0548">Nucleotidyltransferase</keyword>
<sequence>MNGISSSSISLLWNGSKANSHFSCERSSSIVRNGPKVSHFFFEDDVLLFAKAKVFQANLIGNLLERFCCVMKVSLHRSAIFASKGVPESEKPKILAISDIKFTSNWRDIWVFVCFMAGLLSVNSGMFWTVFNPNLHHGKGRLLNKLGRNVLVNSVISAFPTFGMHIQWFPQSICDYIDRVAACFIRKGSDGNGLHMVSWKQMTKHKKNGGLGVRVARHQNTALLGKMVWEFLNPSDKIWVSLLKDLESVISLWLQARKGPRFGILFVKLQRLSKMVFVSRLEMADVDSVYSSVTARKQLQILGRSNGVVVGGSVFMDSGLAGFGRLVRDETGHLQGFSGSLGNSS</sequence>
<evidence type="ECO:0000313" key="2">
    <source>
        <dbReference type="EMBL" id="PNX93660.1"/>
    </source>
</evidence>
<keyword evidence="1" id="KW-0472">Membrane</keyword>
<accession>A0A2K3MS67</accession>
<dbReference type="PANTHER" id="PTHR33116">
    <property type="entry name" value="REVERSE TRANSCRIPTASE ZINC-BINDING DOMAIN-CONTAINING PROTEIN-RELATED-RELATED"/>
    <property type="match status" value="1"/>
</dbReference>
<dbReference type="AlphaFoldDB" id="A0A2K3MS67"/>
<evidence type="ECO:0000313" key="3">
    <source>
        <dbReference type="Proteomes" id="UP000236291"/>
    </source>
</evidence>
<protein>
    <submittedName>
        <fullName evidence="2">RNA-directed DNA polymerase (Reverse transcriptase)</fullName>
    </submittedName>
</protein>
<keyword evidence="1" id="KW-0812">Transmembrane</keyword>
<comment type="caution">
    <text evidence="2">The sequence shown here is derived from an EMBL/GenBank/DDBJ whole genome shotgun (WGS) entry which is preliminary data.</text>
</comment>
<name>A0A2K3MS67_TRIPR</name>
<reference evidence="2 3" key="1">
    <citation type="journal article" date="2014" name="Am. J. Bot.">
        <title>Genome assembly and annotation for red clover (Trifolium pratense; Fabaceae).</title>
        <authorList>
            <person name="Istvanek J."/>
            <person name="Jaros M."/>
            <person name="Krenek A."/>
            <person name="Repkova J."/>
        </authorList>
    </citation>
    <scope>NUCLEOTIDE SEQUENCE [LARGE SCALE GENOMIC DNA]</scope>
    <source>
        <strain evidence="3">cv. Tatra</strain>
        <tissue evidence="2">Young leaves</tissue>
    </source>
</reference>
<dbReference type="PANTHER" id="PTHR33116:SF86">
    <property type="entry name" value="REVERSE TRANSCRIPTASE DOMAIN-CONTAINING PROTEIN"/>
    <property type="match status" value="1"/>
</dbReference>
<keyword evidence="2" id="KW-0695">RNA-directed DNA polymerase</keyword>
<keyword evidence="1" id="KW-1133">Transmembrane helix</keyword>
<keyword evidence="2" id="KW-0808">Transferase</keyword>
<reference evidence="2 3" key="2">
    <citation type="journal article" date="2017" name="Front. Plant Sci.">
        <title>Gene Classification and Mining of Molecular Markers Useful in Red Clover (Trifolium pratense) Breeding.</title>
        <authorList>
            <person name="Istvanek J."/>
            <person name="Dluhosova J."/>
            <person name="Dluhos P."/>
            <person name="Patkova L."/>
            <person name="Nedelnik J."/>
            <person name="Repkova J."/>
        </authorList>
    </citation>
    <scope>NUCLEOTIDE SEQUENCE [LARGE SCALE GENOMIC DNA]</scope>
    <source>
        <strain evidence="3">cv. Tatra</strain>
        <tissue evidence="2">Young leaves</tissue>
    </source>
</reference>
<dbReference type="Proteomes" id="UP000236291">
    <property type="component" value="Unassembled WGS sequence"/>
</dbReference>
<dbReference type="EMBL" id="ASHM01011711">
    <property type="protein sequence ID" value="PNX93660.1"/>
    <property type="molecule type" value="Genomic_DNA"/>
</dbReference>
<gene>
    <name evidence="2" type="ORF">L195_g016815</name>
</gene>